<dbReference type="CDD" id="cd00075">
    <property type="entry name" value="HATPase"/>
    <property type="match status" value="1"/>
</dbReference>
<evidence type="ECO:0000259" key="17">
    <source>
        <dbReference type="PROSITE" id="PS50112"/>
    </source>
</evidence>
<feature type="domain" description="Histidine kinase" evidence="16">
    <location>
        <begin position="246"/>
        <end position="466"/>
    </location>
</feature>
<dbReference type="Pfam" id="PF00512">
    <property type="entry name" value="HisKA"/>
    <property type="match status" value="1"/>
</dbReference>
<dbReference type="SMART" id="SM00304">
    <property type="entry name" value="HAMP"/>
    <property type="match status" value="1"/>
</dbReference>
<dbReference type="Pfam" id="PF00672">
    <property type="entry name" value="HAMP"/>
    <property type="match status" value="1"/>
</dbReference>
<dbReference type="SMART" id="SM00387">
    <property type="entry name" value="HATPase_c"/>
    <property type="match status" value="1"/>
</dbReference>
<dbReference type="SUPFAM" id="SSF47384">
    <property type="entry name" value="Homodimeric domain of signal transducing histidine kinase"/>
    <property type="match status" value="1"/>
</dbReference>
<evidence type="ECO:0000256" key="4">
    <source>
        <dbReference type="ARBA" id="ARBA00012438"/>
    </source>
</evidence>
<dbReference type="PROSITE" id="PS50112">
    <property type="entry name" value="PAS"/>
    <property type="match status" value="1"/>
</dbReference>
<evidence type="ECO:0000256" key="14">
    <source>
        <dbReference type="ARBA" id="ARBA00023136"/>
    </source>
</evidence>
<dbReference type="SUPFAM" id="SSF158472">
    <property type="entry name" value="HAMP domain-like"/>
    <property type="match status" value="1"/>
</dbReference>
<evidence type="ECO:0000256" key="10">
    <source>
        <dbReference type="ARBA" id="ARBA00022777"/>
    </source>
</evidence>
<dbReference type="InterPro" id="IPR050351">
    <property type="entry name" value="BphY/WalK/GraS-like"/>
</dbReference>
<organism evidence="19 20">
    <name type="scientific">Candidatus Daviesbacteria bacterium RIFCSPHIGHO2_01_FULL_40_11</name>
    <dbReference type="NCBI Taxonomy" id="1797762"/>
    <lineage>
        <taxon>Bacteria</taxon>
        <taxon>Candidatus Daviesiibacteriota</taxon>
    </lineage>
</organism>
<keyword evidence="13" id="KW-0902">Two-component regulatory system</keyword>
<dbReference type="NCBIfam" id="TIGR00229">
    <property type="entry name" value="sensory_box"/>
    <property type="match status" value="1"/>
</dbReference>
<keyword evidence="8 15" id="KW-0812">Transmembrane</keyword>
<dbReference type="GO" id="GO:0000155">
    <property type="term" value="F:phosphorelay sensor kinase activity"/>
    <property type="evidence" value="ECO:0007669"/>
    <property type="project" value="InterPro"/>
</dbReference>
<evidence type="ECO:0000256" key="3">
    <source>
        <dbReference type="ARBA" id="ARBA00004236"/>
    </source>
</evidence>
<evidence type="ECO:0000256" key="5">
    <source>
        <dbReference type="ARBA" id="ARBA00022475"/>
    </source>
</evidence>
<evidence type="ECO:0000256" key="1">
    <source>
        <dbReference type="ARBA" id="ARBA00000085"/>
    </source>
</evidence>
<dbReference type="CDD" id="cd00130">
    <property type="entry name" value="PAS"/>
    <property type="match status" value="1"/>
</dbReference>
<evidence type="ECO:0000256" key="12">
    <source>
        <dbReference type="ARBA" id="ARBA00022989"/>
    </source>
</evidence>
<dbReference type="GO" id="GO:0006355">
    <property type="term" value="P:regulation of DNA-templated transcription"/>
    <property type="evidence" value="ECO:0007669"/>
    <property type="project" value="InterPro"/>
</dbReference>
<evidence type="ECO:0000256" key="7">
    <source>
        <dbReference type="ARBA" id="ARBA00022679"/>
    </source>
</evidence>
<dbReference type="EMBL" id="MFCP01000032">
    <property type="protein sequence ID" value="OGE27709.1"/>
    <property type="molecule type" value="Genomic_DNA"/>
</dbReference>
<dbReference type="InterPro" id="IPR036097">
    <property type="entry name" value="HisK_dim/P_sf"/>
</dbReference>
<keyword evidence="9" id="KW-0547">Nucleotide-binding</keyword>
<keyword evidence="14 15" id="KW-0472">Membrane</keyword>
<evidence type="ECO:0000313" key="20">
    <source>
        <dbReference type="Proteomes" id="UP000177555"/>
    </source>
</evidence>
<dbReference type="SUPFAM" id="SSF55785">
    <property type="entry name" value="PYP-like sensor domain (PAS domain)"/>
    <property type="match status" value="1"/>
</dbReference>
<evidence type="ECO:0000256" key="13">
    <source>
        <dbReference type="ARBA" id="ARBA00023012"/>
    </source>
</evidence>
<evidence type="ECO:0000256" key="15">
    <source>
        <dbReference type="SAM" id="Phobius"/>
    </source>
</evidence>
<dbReference type="CDD" id="cd00082">
    <property type="entry name" value="HisKA"/>
    <property type="match status" value="1"/>
</dbReference>
<dbReference type="GO" id="GO:0005524">
    <property type="term" value="F:ATP binding"/>
    <property type="evidence" value="ECO:0007669"/>
    <property type="project" value="UniProtKB-KW"/>
</dbReference>
<comment type="subcellular location">
    <subcellularLocation>
        <location evidence="3">Cell membrane</location>
    </subcellularLocation>
    <subcellularLocation>
        <location evidence="2">Membrane</location>
        <topology evidence="2">Multi-pass membrane protein</topology>
    </subcellularLocation>
</comment>
<gene>
    <name evidence="19" type="ORF">A2867_04385</name>
</gene>
<dbReference type="Gene3D" id="6.10.340.10">
    <property type="match status" value="1"/>
</dbReference>
<protein>
    <recommendedName>
        <fullName evidence="4">histidine kinase</fullName>
        <ecNumber evidence="4">2.7.13.3</ecNumber>
    </recommendedName>
</protein>
<comment type="caution">
    <text evidence="19">The sequence shown here is derived from an EMBL/GenBank/DDBJ whole genome shotgun (WGS) entry which is preliminary data.</text>
</comment>
<evidence type="ECO:0000259" key="18">
    <source>
        <dbReference type="PROSITE" id="PS50885"/>
    </source>
</evidence>
<evidence type="ECO:0000256" key="6">
    <source>
        <dbReference type="ARBA" id="ARBA00022553"/>
    </source>
</evidence>
<dbReference type="SMART" id="SM00388">
    <property type="entry name" value="HisKA"/>
    <property type="match status" value="1"/>
</dbReference>
<keyword evidence="11" id="KW-0067">ATP-binding</keyword>
<dbReference type="GO" id="GO:0005886">
    <property type="term" value="C:plasma membrane"/>
    <property type="evidence" value="ECO:0007669"/>
    <property type="project" value="UniProtKB-SubCell"/>
</dbReference>
<keyword evidence="5" id="KW-1003">Cell membrane</keyword>
<dbReference type="CDD" id="cd06225">
    <property type="entry name" value="HAMP"/>
    <property type="match status" value="1"/>
</dbReference>
<keyword evidence="6" id="KW-0597">Phosphoprotein</keyword>
<keyword evidence="7" id="KW-0808">Transferase</keyword>
<evidence type="ECO:0000256" key="11">
    <source>
        <dbReference type="ARBA" id="ARBA00022840"/>
    </source>
</evidence>
<evidence type="ECO:0000256" key="9">
    <source>
        <dbReference type="ARBA" id="ARBA00022741"/>
    </source>
</evidence>
<dbReference type="SUPFAM" id="SSF55874">
    <property type="entry name" value="ATPase domain of HSP90 chaperone/DNA topoisomerase II/histidine kinase"/>
    <property type="match status" value="1"/>
</dbReference>
<dbReference type="InterPro" id="IPR013767">
    <property type="entry name" value="PAS_fold"/>
</dbReference>
<dbReference type="Gene3D" id="1.10.287.130">
    <property type="match status" value="1"/>
</dbReference>
<dbReference type="AlphaFoldDB" id="A0A1F5JGK2"/>
<dbReference type="Gene3D" id="3.30.450.20">
    <property type="entry name" value="PAS domain"/>
    <property type="match status" value="1"/>
</dbReference>
<dbReference type="GO" id="GO:0000156">
    <property type="term" value="F:phosphorelay response regulator activity"/>
    <property type="evidence" value="ECO:0007669"/>
    <property type="project" value="TreeGrafter"/>
</dbReference>
<feature type="domain" description="HAMP" evidence="18">
    <location>
        <begin position="56"/>
        <end position="108"/>
    </location>
</feature>
<reference evidence="19 20" key="1">
    <citation type="journal article" date="2016" name="Nat. Commun.">
        <title>Thousands of microbial genomes shed light on interconnected biogeochemical processes in an aquifer system.</title>
        <authorList>
            <person name="Anantharaman K."/>
            <person name="Brown C.T."/>
            <person name="Hug L.A."/>
            <person name="Sharon I."/>
            <person name="Castelle C.J."/>
            <person name="Probst A.J."/>
            <person name="Thomas B.C."/>
            <person name="Singh A."/>
            <person name="Wilkins M.J."/>
            <person name="Karaoz U."/>
            <person name="Brodie E.L."/>
            <person name="Williams K.H."/>
            <person name="Hubbard S.S."/>
            <person name="Banfield J.F."/>
        </authorList>
    </citation>
    <scope>NUCLEOTIDE SEQUENCE [LARGE SCALE GENOMIC DNA]</scope>
</reference>
<dbReference type="InterPro" id="IPR005467">
    <property type="entry name" value="His_kinase_dom"/>
</dbReference>
<dbReference type="InterPro" id="IPR000014">
    <property type="entry name" value="PAS"/>
</dbReference>
<dbReference type="SMART" id="SM00091">
    <property type="entry name" value="PAS"/>
    <property type="match status" value="1"/>
</dbReference>
<proteinExistence type="predicted"/>
<dbReference type="InterPro" id="IPR003660">
    <property type="entry name" value="HAMP_dom"/>
</dbReference>
<keyword evidence="10" id="KW-0418">Kinase</keyword>
<dbReference type="InterPro" id="IPR003594">
    <property type="entry name" value="HATPase_dom"/>
</dbReference>
<comment type="catalytic activity">
    <reaction evidence="1">
        <text>ATP + protein L-histidine = ADP + protein N-phospho-L-histidine.</text>
        <dbReference type="EC" id="2.7.13.3"/>
    </reaction>
</comment>
<dbReference type="GO" id="GO:0030295">
    <property type="term" value="F:protein kinase activator activity"/>
    <property type="evidence" value="ECO:0007669"/>
    <property type="project" value="TreeGrafter"/>
</dbReference>
<dbReference type="InterPro" id="IPR035965">
    <property type="entry name" value="PAS-like_dom_sf"/>
</dbReference>
<dbReference type="FunFam" id="3.30.565.10:FF:000023">
    <property type="entry name" value="PAS domain-containing sensor histidine kinase"/>
    <property type="match status" value="1"/>
</dbReference>
<dbReference type="InterPro" id="IPR003661">
    <property type="entry name" value="HisK_dim/P_dom"/>
</dbReference>
<feature type="transmembrane region" description="Helical" evidence="15">
    <location>
        <begin position="39"/>
        <end position="59"/>
    </location>
</feature>
<dbReference type="PANTHER" id="PTHR42878">
    <property type="entry name" value="TWO-COMPONENT HISTIDINE KINASE"/>
    <property type="match status" value="1"/>
</dbReference>
<dbReference type="PROSITE" id="PS50109">
    <property type="entry name" value="HIS_KIN"/>
    <property type="match status" value="1"/>
</dbReference>
<feature type="transmembrane region" description="Helical" evidence="15">
    <location>
        <begin position="12"/>
        <end position="33"/>
    </location>
</feature>
<dbReference type="Gene3D" id="3.30.565.10">
    <property type="entry name" value="Histidine kinase-like ATPase, C-terminal domain"/>
    <property type="match status" value="1"/>
</dbReference>
<evidence type="ECO:0000256" key="8">
    <source>
        <dbReference type="ARBA" id="ARBA00022692"/>
    </source>
</evidence>
<evidence type="ECO:0000259" key="16">
    <source>
        <dbReference type="PROSITE" id="PS50109"/>
    </source>
</evidence>
<dbReference type="GO" id="GO:0007234">
    <property type="term" value="P:osmosensory signaling via phosphorelay pathway"/>
    <property type="evidence" value="ECO:0007669"/>
    <property type="project" value="TreeGrafter"/>
</dbReference>
<accession>A0A1F5JGK2</accession>
<feature type="domain" description="PAS" evidence="17">
    <location>
        <begin position="120"/>
        <end position="172"/>
    </location>
</feature>
<dbReference type="InterPro" id="IPR004358">
    <property type="entry name" value="Sig_transdc_His_kin-like_C"/>
</dbReference>
<dbReference type="Pfam" id="PF00989">
    <property type="entry name" value="PAS"/>
    <property type="match status" value="1"/>
</dbReference>
<evidence type="ECO:0000313" key="19">
    <source>
        <dbReference type="EMBL" id="OGE27709.1"/>
    </source>
</evidence>
<dbReference type="PRINTS" id="PR00344">
    <property type="entry name" value="BCTRLSENSOR"/>
</dbReference>
<dbReference type="PROSITE" id="PS50885">
    <property type="entry name" value="HAMP"/>
    <property type="match status" value="1"/>
</dbReference>
<dbReference type="Proteomes" id="UP000177555">
    <property type="component" value="Unassembled WGS sequence"/>
</dbReference>
<keyword evidence="12 15" id="KW-1133">Transmembrane helix</keyword>
<dbReference type="Pfam" id="PF02518">
    <property type="entry name" value="HATPase_c"/>
    <property type="match status" value="1"/>
</dbReference>
<dbReference type="PANTHER" id="PTHR42878:SF7">
    <property type="entry name" value="SENSOR HISTIDINE KINASE GLRK"/>
    <property type="match status" value="1"/>
</dbReference>
<evidence type="ECO:0000256" key="2">
    <source>
        <dbReference type="ARBA" id="ARBA00004141"/>
    </source>
</evidence>
<dbReference type="EC" id="2.7.13.3" evidence="4"/>
<name>A0A1F5JGK2_9BACT</name>
<dbReference type="InterPro" id="IPR036890">
    <property type="entry name" value="HATPase_C_sf"/>
</dbReference>
<sequence length="489" mass="54096">MEQTAKPKKTLHLKIILITVLAVFLPYILGLLVHPTPMLYFFAAIVSAILSAVTLFWILKPLGILIKSTRDFSDGKLNLRTDIRSGDEFEDVGNSFNLMADKLSKTIQTLESDRAIAISEKNKFNEILSSIIDGIIALDSNKNVIFLNKASEELINYREAEVRGKPIDQIIHLFSGTDEILPKTYCMTSFNQTAKLIGKEGKQTKVNLTTSQVGGTVQTNMSCILTLHDLSNEEELEQMKLDFVSMASHELKTPLTNIVGYLSVFLNENKNSVSKESFDLLNKAFTAAQQLQTLIANLLNVNKIEREQLSVSPEPVDYFVILSKTVEDLRSQANQKGIVLVLIPPTQNLPKVLADPLRLGEVITNLLSNAINYTSPGGKVEIATEVFPTELKTAISDTGVGIPQEALPHLFSKFFRVSNQLQKTSKGTGLGLYIAKSIIEKLHGKIWVESEVGKGSKFSFTLPLIIQSKGILDHDKFVSEALQSGTLNY</sequence>